<sequence>MIEIWIILACLFLVWLVLRLRRKWLPPQSTPADKLTLRGYQVCESLFVNEPERALFHALVRFRPKHKHVMSKVRLEDILSVRDDIEDGRTRWRYRLRIKSRHVDFALCDDQGRLLCAIELDGTAHNGEQAQMVDDFKDRIFQYAGLPLIRLRTDQDLNRAARAIWAKFR</sequence>
<protein>
    <submittedName>
        <fullName evidence="2">DUF2726 domain-containing protein</fullName>
    </submittedName>
</protein>
<comment type="caution">
    <text evidence="2">The sequence shown here is derived from an EMBL/GenBank/DDBJ whole genome shotgun (WGS) entry which is preliminary data.</text>
</comment>
<dbReference type="Pfam" id="PF10881">
    <property type="entry name" value="DUF2726"/>
    <property type="match status" value="1"/>
</dbReference>
<reference evidence="2" key="1">
    <citation type="journal article" date="2020" name="mSystems">
        <title>Genome- and Community-Level Interaction Insights into Carbon Utilization and Element Cycling Functions of Hydrothermarchaeota in Hydrothermal Sediment.</title>
        <authorList>
            <person name="Zhou Z."/>
            <person name="Liu Y."/>
            <person name="Xu W."/>
            <person name="Pan J."/>
            <person name="Luo Z.H."/>
            <person name="Li M."/>
        </authorList>
    </citation>
    <scope>NUCLEOTIDE SEQUENCE [LARGE SCALE GENOMIC DNA]</scope>
    <source>
        <strain evidence="2">HyVt-538</strain>
    </source>
</reference>
<evidence type="ECO:0000313" key="2">
    <source>
        <dbReference type="EMBL" id="HHI88678.1"/>
    </source>
</evidence>
<gene>
    <name evidence="2" type="ORF">ENK01_01880</name>
</gene>
<dbReference type="Proteomes" id="UP000885806">
    <property type="component" value="Unassembled WGS sequence"/>
</dbReference>
<name>A0A7V5U100_9PROT</name>
<dbReference type="AlphaFoldDB" id="A0A7V5U100"/>
<dbReference type="EMBL" id="DROP01000127">
    <property type="protein sequence ID" value="HHI88678.1"/>
    <property type="molecule type" value="Genomic_DNA"/>
</dbReference>
<evidence type="ECO:0000259" key="1">
    <source>
        <dbReference type="Pfam" id="PF10881"/>
    </source>
</evidence>
<proteinExistence type="predicted"/>
<accession>A0A7V5U100</accession>
<dbReference type="InterPro" id="IPR024402">
    <property type="entry name" value="DUF2726"/>
</dbReference>
<organism evidence="2">
    <name type="scientific">Hellea balneolensis</name>
    <dbReference type="NCBI Taxonomy" id="287478"/>
    <lineage>
        <taxon>Bacteria</taxon>
        <taxon>Pseudomonadati</taxon>
        <taxon>Pseudomonadota</taxon>
        <taxon>Alphaproteobacteria</taxon>
        <taxon>Maricaulales</taxon>
        <taxon>Robiginitomaculaceae</taxon>
        <taxon>Hellea</taxon>
    </lineage>
</organism>
<feature type="domain" description="DUF2726" evidence="1">
    <location>
        <begin position="48"/>
        <end position="156"/>
    </location>
</feature>